<protein>
    <recommendedName>
        <fullName evidence="4">Twin-arginine translocation pathway signal</fullName>
    </recommendedName>
</protein>
<dbReference type="Proteomes" id="UP001597314">
    <property type="component" value="Unassembled WGS sequence"/>
</dbReference>
<accession>A0ABW5AGN0</accession>
<gene>
    <name evidence="2" type="ORF">ACFSOX_03960</name>
</gene>
<evidence type="ECO:0000313" key="2">
    <source>
        <dbReference type="EMBL" id="MFD2181296.1"/>
    </source>
</evidence>
<organism evidence="2 3">
    <name type="scientific">Rhodoplanes azumiensis</name>
    <dbReference type="NCBI Taxonomy" id="1897628"/>
    <lineage>
        <taxon>Bacteria</taxon>
        <taxon>Pseudomonadati</taxon>
        <taxon>Pseudomonadota</taxon>
        <taxon>Alphaproteobacteria</taxon>
        <taxon>Hyphomicrobiales</taxon>
        <taxon>Nitrobacteraceae</taxon>
        <taxon>Rhodoplanes</taxon>
    </lineage>
</organism>
<reference evidence="3" key="1">
    <citation type="journal article" date="2019" name="Int. J. Syst. Evol. Microbiol.">
        <title>The Global Catalogue of Microorganisms (GCM) 10K type strain sequencing project: providing services to taxonomists for standard genome sequencing and annotation.</title>
        <authorList>
            <consortium name="The Broad Institute Genomics Platform"/>
            <consortium name="The Broad Institute Genome Sequencing Center for Infectious Disease"/>
            <person name="Wu L."/>
            <person name="Ma J."/>
        </authorList>
    </citation>
    <scope>NUCLEOTIDE SEQUENCE [LARGE SCALE GENOMIC DNA]</scope>
    <source>
        <strain evidence="3">CGMCC 1.6774</strain>
    </source>
</reference>
<evidence type="ECO:0008006" key="4">
    <source>
        <dbReference type="Google" id="ProtNLM"/>
    </source>
</evidence>
<feature type="compositionally biased region" description="Pro residues" evidence="1">
    <location>
        <begin position="112"/>
        <end position="122"/>
    </location>
</feature>
<proteinExistence type="predicted"/>
<feature type="region of interest" description="Disordered" evidence="1">
    <location>
        <begin position="90"/>
        <end position="122"/>
    </location>
</feature>
<evidence type="ECO:0000313" key="3">
    <source>
        <dbReference type="Proteomes" id="UP001597314"/>
    </source>
</evidence>
<keyword evidence="3" id="KW-1185">Reference proteome</keyword>
<sequence>MAAIAAVPLLAGCAQNLDLGILYAAPGKYDYLRCEDLPARLSTAIGREKQLSDLIARANQEPGGQVVSSAAYSADLAQARAEQKMLRQTAVDKNCGSIEPPAPGAAPAAAPATPPARTPPRR</sequence>
<comment type="caution">
    <text evidence="2">The sequence shown here is derived from an EMBL/GenBank/DDBJ whole genome shotgun (WGS) entry which is preliminary data.</text>
</comment>
<dbReference type="EMBL" id="JBHUIW010000003">
    <property type="protein sequence ID" value="MFD2181296.1"/>
    <property type="molecule type" value="Genomic_DNA"/>
</dbReference>
<dbReference type="RefSeq" id="WP_378476488.1">
    <property type="nucleotide sequence ID" value="NZ_JBHUIW010000003.1"/>
</dbReference>
<evidence type="ECO:0000256" key="1">
    <source>
        <dbReference type="SAM" id="MobiDB-lite"/>
    </source>
</evidence>
<name>A0ABW5AGN0_9BRAD</name>